<dbReference type="SUPFAM" id="SSF69318">
    <property type="entry name" value="Integrin alpha N-terminal domain"/>
    <property type="match status" value="1"/>
</dbReference>
<dbReference type="InterPro" id="IPR013517">
    <property type="entry name" value="FG-GAP"/>
</dbReference>
<dbReference type="PANTHER" id="PTHR44103:SF1">
    <property type="entry name" value="PROPROTEIN CONVERTASE P"/>
    <property type="match status" value="1"/>
</dbReference>
<evidence type="ECO:0000313" key="3">
    <source>
        <dbReference type="EMBL" id="KAK7236786.1"/>
    </source>
</evidence>
<sequence length="290" mass="29291">MGALFYYENVGSAASPSYAAVTGSASPFDGIDIGSRSAPAFADVDGDGDLDLVVGISLGSLFYYENVGSAASPSYAAVTGAASPFYGIHAGGESAPVLADLDGDGDLDLVVGAGDGALYYYENVGSAASPSSRPSPAPRTPSTASTRAGTVFYYENVGNAASPRFEARTGSANPFDGIEVDEISKPEFADLDGDGDLDLVVGELMGALYCARTSGDGVLNYYENVGSAARASYAAVTGAANPFDGIHAGDGALYYYENVGSAASAPATPPSRAPTPFDGIDVGDARARAR</sequence>
<dbReference type="Pfam" id="PF01839">
    <property type="entry name" value="FG-GAP"/>
    <property type="match status" value="1"/>
</dbReference>
<gene>
    <name evidence="3" type="ORF">SO694_00093065</name>
</gene>
<protein>
    <submittedName>
        <fullName evidence="3">Calcium ion binding protein</fullName>
    </submittedName>
</protein>
<dbReference type="InterPro" id="IPR028994">
    <property type="entry name" value="Integrin_alpha_N"/>
</dbReference>
<reference evidence="3 4" key="1">
    <citation type="submission" date="2024-03" db="EMBL/GenBank/DDBJ databases">
        <title>Aureococcus anophagefferens CCMP1851 and Kratosvirus quantuckense: Draft genome of a second virus-susceptible host strain in the model system.</title>
        <authorList>
            <person name="Chase E."/>
            <person name="Truchon A.R."/>
            <person name="Schepens W."/>
            <person name="Wilhelm S.W."/>
        </authorList>
    </citation>
    <scope>NUCLEOTIDE SEQUENCE [LARGE SCALE GENOMIC DNA]</scope>
    <source>
        <strain evidence="3 4">CCMP1851</strain>
    </source>
</reference>
<accession>A0ABR1FRM8</accession>
<organism evidence="3 4">
    <name type="scientific">Aureococcus anophagefferens</name>
    <name type="common">Harmful bloom alga</name>
    <dbReference type="NCBI Taxonomy" id="44056"/>
    <lineage>
        <taxon>Eukaryota</taxon>
        <taxon>Sar</taxon>
        <taxon>Stramenopiles</taxon>
        <taxon>Ochrophyta</taxon>
        <taxon>Pelagophyceae</taxon>
        <taxon>Pelagomonadales</taxon>
        <taxon>Pelagomonadaceae</taxon>
        <taxon>Aureococcus</taxon>
    </lineage>
</organism>
<keyword evidence="4" id="KW-1185">Reference proteome</keyword>
<dbReference type="Gene3D" id="2.130.10.130">
    <property type="entry name" value="Integrin alpha, N-terminal"/>
    <property type="match status" value="1"/>
</dbReference>
<feature type="region of interest" description="Disordered" evidence="2">
    <location>
        <begin position="263"/>
        <end position="290"/>
    </location>
</feature>
<feature type="region of interest" description="Disordered" evidence="2">
    <location>
        <begin position="126"/>
        <end position="145"/>
    </location>
</feature>
<evidence type="ECO:0000256" key="1">
    <source>
        <dbReference type="ARBA" id="ARBA00022729"/>
    </source>
</evidence>
<name>A0ABR1FRM8_AURAN</name>
<comment type="caution">
    <text evidence="3">The sequence shown here is derived from an EMBL/GenBank/DDBJ whole genome shotgun (WGS) entry which is preliminary data.</text>
</comment>
<dbReference type="PANTHER" id="PTHR44103">
    <property type="entry name" value="PROPROTEIN CONVERTASE P"/>
    <property type="match status" value="1"/>
</dbReference>
<dbReference type="Proteomes" id="UP001363151">
    <property type="component" value="Unassembled WGS sequence"/>
</dbReference>
<keyword evidence="1" id="KW-0732">Signal</keyword>
<evidence type="ECO:0000256" key="2">
    <source>
        <dbReference type="SAM" id="MobiDB-lite"/>
    </source>
</evidence>
<proteinExistence type="predicted"/>
<evidence type="ECO:0000313" key="4">
    <source>
        <dbReference type="Proteomes" id="UP001363151"/>
    </source>
</evidence>
<dbReference type="EMBL" id="JBBJCI010000257">
    <property type="protein sequence ID" value="KAK7236786.1"/>
    <property type="molecule type" value="Genomic_DNA"/>
</dbReference>